<dbReference type="AlphaFoldDB" id="A0A4Y2J9V8"/>
<gene>
    <name evidence="1" type="ORF">AVEN_147623_1</name>
</gene>
<proteinExistence type="predicted"/>
<protein>
    <recommendedName>
        <fullName evidence="3">Pre-C2HC domain-containing protein</fullName>
    </recommendedName>
</protein>
<reference evidence="1 2" key="1">
    <citation type="journal article" date="2019" name="Sci. Rep.">
        <title>Orb-weaving spider Araneus ventricosus genome elucidates the spidroin gene catalogue.</title>
        <authorList>
            <person name="Kono N."/>
            <person name="Nakamura H."/>
            <person name="Ohtoshi R."/>
            <person name="Moran D.A.P."/>
            <person name="Shinohara A."/>
            <person name="Yoshida Y."/>
            <person name="Fujiwara M."/>
            <person name="Mori M."/>
            <person name="Tomita M."/>
            <person name="Arakawa K."/>
        </authorList>
    </citation>
    <scope>NUCLEOTIDE SEQUENCE [LARGE SCALE GENOMIC DNA]</scope>
</reference>
<dbReference type="EMBL" id="BGPR01109671">
    <property type="protein sequence ID" value="GBM86695.1"/>
    <property type="molecule type" value="Genomic_DNA"/>
</dbReference>
<dbReference type="OrthoDB" id="6931295at2759"/>
<dbReference type="Proteomes" id="UP000499080">
    <property type="component" value="Unassembled WGS sequence"/>
</dbReference>
<comment type="caution">
    <text evidence="1">The sequence shown here is derived from an EMBL/GenBank/DDBJ whole genome shotgun (WGS) entry which is preliminary data.</text>
</comment>
<name>A0A4Y2J9V8_ARAVE</name>
<evidence type="ECO:0000313" key="1">
    <source>
        <dbReference type="EMBL" id="GBM86695.1"/>
    </source>
</evidence>
<accession>A0A4Y2J9V8</accession>
<organism evidence="1 2">
    <name type="scientific">Araneus ventricosus</name>
    <name type="common">Orbweaver spider</name>
    <name type="synonym">Epeira ventricosa</name>
    <dbReference type="NCBI Taxonomy" id="182803"/>
    <lineage>
        <taxon>Eukaryota</taxon>
        <taxon>Metazoa</taxon>
        <taxon>Ecdysozoa</taxon>
        <taxon>Arthropoda</taxon>
        <taxon>Chelicerata</taxon>
        <taxon>Arachnida</taxon>
        <taxon>Araneae</taxon>
        <taxon>Araneomorphae</taxon>
        <taxon>Entelegynae</taxon>
        <taxon>Araneoidea</taxon>
        <taxon>Araneidae</taxon>
        <taxon>Araneus</taxon>
    </lineage>
</organism>
<sequence length="211" mass="23876">MGYFIIVPRSVSPIKVVIRGLPRDKNADVLEKALVEEYEFVEDKVVQLTRFKTKELLELFQVTLPNTEATCGFKPICIKCGGQHAKEECTNPPETVTCINCKQEGHVASYRGCPMFPKSNKNPAINVRKQITLRKTDPSFSYACHLNNKRSRVNIPSESQVDMDRVKEANTANYIPEVEANELKDILYVLNEAKRLFAGSDIKWLASQLRG</sequence>
<dbReference type="Gene3D" id="4.10.60.10">
    <property type="entry name" value="Zinc finger, CCHC-type"/>
    <property type="match status" value="1"/>
</dbReference>
<evidence type="ECO:0000313" key="2">
    <source>
        <dbReference type="Proteomes" id="UP000499080"/>
    </source>
</evidence>
<evidence type="ECO:0008006" key="3">
    <source>
        <dbReference type="Google" id="ProtNLM"/>
    </source>
</evidence>
<keyword evidence="2" id="KW-1185">Reference proteome</keyword>